<feature type="transmembrane region" description="Helical" evidence="1">
    <location>
        <begin position="179"/>
        <end position="202"/>
    </location>
</feature>
<dbReference type="InterPro" id="IPR036938">
    <property type="entry name" value="PAP2/HPO_sf"/>
</dbReference>
<proteinExistence type="predicted"/>
<keyword evidence="1" id="KW-0472">Membrane</keyword>
<reference evidence="4" key="1">
    <citation type="submission" date="2020-02" db="EMBL/GenBank/DDBJ databases">
        <title>Streptomyces sp. ASO4wet.</title>
        <authorList>
            <person name="Risdian C."/>
            <person name="Landwehr W."/>
            <person name="Schupp P."/>
            <person name="Wink J."/>
        </authorList>
    </citation>
    <scope>NUCLEOTIDE SEQUENCE [LARGE SCALE GENOMIC DNA]</scope>
    <source>
        <strain evidence="4">ASO4wet</strain>
    </source>
</reference>
<dbReference type="Pfam" id="PF01569">
    <property type="entry name" value="PAP2"/>
    <property type="match status" value="1"/>
</dbReference>
<evidence type="ECO:0000313" key="3">
    <source>
        <dbReference type="EMBL" id="QPP09971.1"/>
    </source>
</evidence>
<dbReference type="AlphaFoldDB" id="A0A7T1WUS7"/>
<dbReference type="Gene3D" id="1.20.144.10">
    <property type="entry name" value="Phosphatidic acid phosphatase type 2/haloperoxidase"/>
    <property type="match status" value="1"/>
</dbReference>
<feature type="transmembrane region" description="Helical" evidence="1">
    <location>
        <begin position="145"/>
        <end position="167"/>
    </location>
</feature>
<feature type="domain" description="Phosphatidic acid phosphatase type 2/haloperoxidase" evidence="2">
    <location>
        <begin position="106"/>
        <end position="221"/>
    </location>
</feature>
<keyword evidence="1" id="KW-1133">Transmembrane helix</keyword>
<keyword evidence="1" id="KW-0812">Transmembrane</keyword>
<feature type="transmembrane region" description="Helical" evidence="1">
    <location>
        <begin position="25"/>
        <end position="47"/>
    </location>
</feature>
<feature type="transmembrane region" description="Helical" evidence="1">
    <location>
        <begin position="107"/>
        <end position="125"/>
    </location>
</feature>
<feature type="transmembrane region" description="Helical" evidence="1">
    <location>
        <begin position="81"/>
        <end position="100"/>
    </location>
</feature>
<sequence length="240" mass="25294">MHGPTHAPTTDPPSPVSLSVPAARWLWAALALGALACAVIGLIAVGWPPLLSADKDVADWFHARALQHPAWTHANRVFSDWVWDPVTMRLLVAAAALWVWLRGEAVLALWCLATAAAGAGVQQGLKALLDRNRPKWQQPVDSAHFSAMPSGHAMTAAIACVLVVWLVHRSGAGRQQRALVLALACLSVAGVCLTRIVLGVHWLTDTVVGAALGCALAAASIGLWYLLVDRGVFGAARNGA</sequence>
<protein>
    <submittedName>
        <fullName evidence="3">Phosphatase PAP2 family protein</fullName>
    </submittedName>
</protein>
<gene>
    <name evidence="3" type="ORF">G4Z16_30130</name>
</gene>
<keyword evidence="4" id="KW-1185">Reference proteome</keyword>
<dbReference type="InterPro" id="IPR000326">
    <property type="entry name" value="PAP2/HPO"/>
</dbReference>
<organism evidence="3 4">
    <name type="scientific">Streptomyces bathyalis</name>
    <dbReference type="NCBI Taxonomy" id="2710756"/>
    <lineage>
        <taxon>Bacteria</taxon>
        <taxon>Bacillati</taxon>
        <taxon>Actinomycetota</taxon>
        <taxon>Actinomycetes</taxon>
        <taxon>Kitasatosporales</taxon>
        <taxon>Streptomycetaceae</taxon>
        <taxon>Streptomyces</taxon>
    </lineage>
</organism>
<dbReference type="SUPFAM" id="SSF48317">
    <property type="entry name" value="Acid phosphatase/Vanadium-dependent haloperoxidase"/>
    <property type="match status" value="1"/>
</dbReference>
<dbReference type="KEGG" id="sbat:G4Z16_30130"/>
<accession>A0A7T1WUS7</accession>
<feature type="transmembrane region" description="Helical" evidence="1">
    <location>
        <begin position="208"/>
        <end position="228"/>
    </location>
</feature>
<name>A0A7T1WUS7_9ACTN</name>
<dbReference type="PANTHER" id="PTHR14969">
    <property type="entry name" value="SPHINGOSINE-1-PHOSPHATE PHOSPHOHYDROLASE"/>
    <property type="match status" value="1"/>
</dbReference>
<dbReference type="PANTHER" id="PTHR14969:SF13">
    <property type="entry name" value="AT30094P"/>
    <property type="match status" value="1"/>
</dbReference>
<dbReference type="SMART" id="SM00014">
    <property type="entry name" value="acidPPc"/>
    <property type="match status" value="1"/>
</dbReference>
<evidence type="ECO:0000256" key="1">
    <source>
        <dbReference type="SAM" id="Phobius"/>
    </source>
</evidence>
<evidence type="ECO:0000259" key="2">
    <source>
        <dbReference type="SMART" id="SM00014"/>
    </source>
</evidence>
<dbReference type="RefSeq" id="WP_197353730.1">
    <property type="nucleotide sequence ID" value="NZ_CP048882.1"/>
</dbReference>
<evidence type="ECO:0000313" key="4">
    <source>
        <dbReference type="Proteomes" id="UP000595046"/>
    </source>
</evidence>
<dbReference type="Proteomes" id="UP000595046">
    <property type="component" value="Chromosome"/>
</dbReference>
<dbReference type="EMBL" id="CP048882">
    <property type="protein sequence ID" value="QPP09971.1"/>
    <property type="molecule type" value="Genomic_DNA"/>
</dbReference>